<dbReference type="Proteomes" id="UP000199347">
    <property type="component" value="Unassembled WGS sequence"/>
</dbReference>
<reference evidence="2 3" key="1">
    <citation type="submission" date="2016-10" db="EMBL/GenBank/DDBJ databases">
        <authorList>
            <person name="de Groot N.N."/>
        </authorList>
    </citation>
    <scope>NUCLEOTIDE SEQUENCE [LARGE SCALE GENOMIC DNA]</scope>
    <source>
        <strain evidence="2 3">DSM 2698</strain>
    </source>
</reference>
<accession>A0A1G5MW96</accession>
<dbReference type="AlphaFoldDB" id="A0A1G5MW96"/>
<dbReference type="EMBL" id="FMVW01000002">
    <property type="protein sequence ID" value="SCZ29376.1"/>
    <property type="molecule type" value="Genomic_DNA"/>
</dbReference>
<name>A0A1G5MW96_AFIMA</name>
<keyword evidence="3" id="KW-1185">Reference proteome</keyword>
<organism evidence="2 3">
    <name type="scientific">Afifella marina DSM 2698</name>
    <dbReference type="NCBI Taxonomy" id="1120955"/>
    <lineage>
        <taxon>Bacteria</taxon>
        <taxon>Pseudomonadati</taxon>
        <taxon>Pseudomonadota</taxon>
        <taxon>Alphaproteobacteria</taxon>
        <taxon>Hyphomicrobiales</taxon>
        <taxon>Afifellaceae</taxon>
        <taxon>Afifella</taxon>
    </lineage>
</organism>
<dbReference type="RefSeq" id="WP_139163700.1">
    <property type="nucleotide sequence ID" value="NZ_FMVW01000002.1"/>
</dbReference>
<proteinExistence type="predicted"/>
<feature type="region of interest" description="Disordered" evidence="1">
    <location>
        <begin position="1"/>
        <end position="20"/>
    </location>
</feature>
<evidence type="ECO:0000256" key="1">
    <source>
        <dbReference type="SAM" id="MobiDB-lite"/>
    </source>
</evidence>
<evidence type="ECO:0000313" key="3">
    <source>
        <dbReference type="Proteomes" id="UP000199347"/>
    </source>
</evidence>
<sequence>MNSFGISVHKNKSSEKGLPSDDAILRRNARAQAEGEALVQANETLEAGEVSQFIGTINGVPIPPGEMQDPAWTVLGNTYLFDSIAYAVDAGTTNPANMNAYPLNMIPEMALPLNVLIPITVQLRGTYTGDPPGPFFASSDFQVGKAGYAYPTTFEYFGAHATIQDEDGELWVKFAGDHDDSGITLFTKFHSFANSGRIYAINLVNVNYYFFYKGRATQILTTNGNYYFDGTIYPYLDTQVDVTEDDVEYTVEFDDDPGFLLADSLKKCDYLDWRFAARTYFFYDNAAYDVRPVLLGFPTSWGYYARAAYNDGWAITAQAATPPAVIQSMVLPQWPHNIIGQESIGRPAANRKGRRK</sequence>
<evidence type="ECO:0000313" key="2">
    <source>
        <dbReference type="EMBL" id="SCZ29376.1"/>
    </source>
</evidence>
<protein>
    <submittedName>
        <fullName evidence="2">Uncharacterized protein</fullName>
    </submittedName>
</protein>
<gene>
    <name evidence="2" type="ORF">SAMN03080610_01124</name>
</gene>